<dbReference type="HAMAP" id="MF_00165">
    <property type="entry name" value="Thymidylate_kinase"/>
    <property type="match status" value="1"/>
</dbReference>
<dbReference type="InterPro" id="IPR039430">
    <property type="entry name" value="Thymidylate_kin-like_dom"/>
</dbReference>
<dbReference type="GO" id="GO:0004798">
    <property type="term" value="F:dTMP kinase activity"/>
    <property type="evidence" value="ECO:0007669"/>
    <property type="project" value="UniProtKB-EC"/>
</dbReference>
<dbReference type="Gene3D" id="3.40.50.300">
    <property type="entry name" value="P-loop containing nucleotide triphosphate hydrolases"/>
    <property type="match status" value="1"/>
</dbReference>
<evidence type="ECO:0000256" key="10">
    <source>
        <dbReference type="HAMAP-Rule" id="MF_00165"/>
    </source>
</evidence>
<evidence type="ECO:0000256" key="2">
    <source>
        <dbReference type="ARBA" id="ARBA00012980"/>
    </source>
</evidence>
<dbReference type="EMBL" id="JAPMLT010000014">
    <property type="protein sequence ID" value="MCX7571926.1"/>
    <property type="molecule type" value="Genomic_DNA"/>
</dbReference>
<gene>
    <name evidence="10 12" type="primary">tmk</name>
    <name evidence="12" type="ORF">OS242_18470</name>
</gene>
<evidence type="ECO:0000256" key="5">
    <source>
        <dbReference type="ARBA" id="ARBA00022727"/>
    </source>
</evidence>
<evidence type="ECO:0000259" key="11">
    <source>
        <dbReference type="Pfam" id="PF02223"/>
    </source>
</evidence>
<evidence type="ECO:0000256" key="1">
    <source>
        <dbReference type="ARBA" id="ARBA00009776"/>
    </source>
</evidence>
<evidence type="ECO:0000256" key="4">
    <source>
        <dbReference type="ARBA" id="ARBA00022679"/>
    </source>
</evidence>
<dbReference type="CDD" id="cd01672">
    <property type="entry name" value="TMPK"/>
    <property type="match status" value="1"/>
</dbReference>
<comment type="function">
    <text evidence="10">Phosphorylation of dTMP to form dTDP in both de novo and salvage pathways of dTTP synthesis.</text>
</comment>
<feature type="domain" description="Thymidylate kinase-like" evidence="11">
    <location>
        <begin position="8"/>
        <end position="198"/>
    </location>
</feature>
<comment type="similarity">
    <text evidence="1 10">Belongs to the thymidylate kinase family.</text>
</comment>
<sequence>MGLFLTMEGPDGGGKSTQIRLLAARLGECGIRYCTTREPGGTPISDKIRAVLLDPSHGEMAPKTEALLYAASRAQHVAEVIRPALARDEIVLCDRYIDASLAYQATGLDLSYEYVRRLSEDATDGLWPTRTYLIDVPVEIGIERVCKSRGLGLDRIEQRDLTYHQRVREQFLEIAASQPDRVLVLDGTKSTAEVAEEIWQDVRRFL</sequence>
<evidence type="ECO:0000256" key="7">
    <source>
        <dbReference type="ARBA" id="ARBA00022777"/>
    </source>
</evidence>
<feature type="binding site" evidence="10">
    <location>
        <begin position="9"/>
        <end position="16"/>
    </location>
    <ligand>
        <name>ATP</name>
        <dbReference type="ChEBI" id="CHEBI:30616"/>
    </ligand>
</feature>
<protein>
    <recommendedName>
        <fullName evidence="3 10">Thymidylate kinase</fullName>
        <ecNumber evidence="2 10">2.7.4.9</ecNumber>
    </recommendedName>
    <alternativeName>
        <fullName evidence="10">dTMP kinase</fullName>
    </alternativeName>
</protein>
<keyword evidence="7 10" id="KW-0418">Kinase</keyword>
<accession>A0ABT3X8E8</accession>
<evidence type="ECO:0000256" key="9">
    <source>
        <dbReference type="ARBA" id="ARBA00048743"/>
    </source>
</evidence>
<organism evidence="12 13">
    <name type="scientific">Tumebacillus lacus</name>
    <dbReference type="NCBI Taxonomy" id="2995335"/>
    <lineage>
        <taxon>Bacteria</taxon>
        <taxon>Bacillati</taxon>
        <taxon>Bacillota</taxon>
        <taxon>Bacilli</taxon>
        <taxon>Bacillales</taxon>
        <taxon>Alicyclobacillaceae</taxon>
        <taxon>Tumebacillus</taxon>
    </lineage>
</organism>
<dbReference type="Proteomes" id="UP001208017">
    <property type="component" value="Unassembled WGS sequence"/>
</dbReference>
<reference evidence="12 13" key="1">
    <citation type="submission" date="2022-11" db="EMBL/GenBank/DDBJ databases">
        <title>Study of microbial diversity in lake waters.</title>
        <authorList>
            <person name="Zhang J."/>
        </authorList>
    </citation>
    <scope>NUCLEOTIDE SEQUENCE [LARGE SCALE GENOMIC DNA]</scope>
    <source>
        <strain evidence="12 13">DT12</strain>
    </source>
</reference>
<dbReference type="PANTHER" id="PTHR10344:SF4">
    <property type="entry name" value="UMP-CMP KINASE 2, MITOCHONDRIAL"/>
    <property type="match status" value="1"/>
</dbReference>
<name>A0ABT3X8E8_9BACL</name>
<evidence type="ECO:0000256" key="6">
    <source>
        <dbReference type="ARBA" id="ARBA00022741"/>
    </source>
</evidence>
<comment type="caution">
    <text evidence="12">The sequence shown here is derived from an EMBL/GenBank/DDBJ whole genome shotgun (WGS) entry which is preliminary data.</text>
</comment>
<dbReference type="Pfam" id="PF02223">
    <property type="entry name" value="Thymidylate_kin"/>
    <property type="match status" value="1"/>
</dbReference>
<dbReference type="InterPro" id="IPR027417">
    <property type="entry name" value="P-loop_NTPase"/>
</dbReference>
<dbReference type="PANTHER" id="PTHR10344">
    <property type="entry name" value="THYMIDYLATE KINASE"/>
    <property type="match status" value="1"/>
</dbReference>
<comment type="catalytic activity">
    <reaction evidence="9 10">
        <text>dTMP + ATP = dTDP + ADP</text>
        <dbReference type="Rhea" id="RHEA:13517"/>
        <dbReference type="ChEBI" id="CHEBI:30616"/>
        <dbReference type="ChEBI" id="CHEBI:58369"/>
        <dbReference type="ChEBI" id="CHEBI:63528"/>
        <dbReference type="ChEBI" id="CHEBI:456216"/>
        <dbReference type="EC" id="2.7.4.9"/>
    </reaction>
</comment>
<keyword evidence="5 10" id="KW-0545">Nucleotide biosynthesis</keyword>
<proteinExistence type="inferred from homology"/>
<dbReference type="NCBIfam" id="TIGR00041">
    <property type="entry name" value="DTMP_kinase"/>
    <property type="match status" value="1"/>
</dbReference>
<keyword evidence="8 10" id="KW-0067">ATP-binding</keyword>
<evidence type="ECO:0000256" key="8">
    <source>
        <dbReference type="ARBA" id="ARBA00022840"/>
    </source>
</evidence>
<keyword evidence="13" id="KW-1185">Reference proteome</keyword>
<dbReference type="InterPro" id="IPR018094">
    <property type="entry name" value="Thymidylate_kinase"/>
</dbReference>
<evidence type="ECO:0000256" key="3">
    <source>
        <dbReference type="ARBA" id="ARBA00017144"/>
    </source>
</evidence>
<keyword evidence="4 10" id="KW-0808">Transferase</keyword>
<evidence type="ECO:0000313" key="12">
    <source>
        <dbReference type="EMBL" id="MCX7571926.1"/>
    </source>
</evidence>
<dbReference type="EC" id="2.7.4.9" evidence="2 10"/>
<dbReference type="SUPFAM" id="SSF52540">
    <property type="entry name" value="P-loop containing nucleoside triphosphate hydrolases"/>
    <property type="match status" value="1"/>
</dbReference>
<evidence type="ECO:0000313" key="13">
    <source>
        <dbReference type="Proteomes" id="UP001208017"/>
    </source>
</evidence>
<keyword evidence="6 10" id="KW-0547">Nucleotide-binding</keyword>